<evidence type="ECO:0000256" key="1">
    <source>
        <dbReference type="SAM" id="Phobius"/>
    </source>
</evidence>
<sequence>MSEPTVDETADFVEDEDQPLLPDPVLLALLVVNGLLLGAFGLMFTPLYTNGIPVPMGVVLSVLLLPWLVRQAGEIDARPAVAGAPLTAWVLAVGVLGLFGPGGDSMLLANWQSLALAVGGIGAGLWGLRAVMERDYRDRVDAASASRGGSGG</sequence>
<evidence type="ECO:0000313" key="2">
    <source>
        <dbReference type="EMBL" id="GAA0899014.1"/>
    </source>
</evidence>
<dbReference type="Proteomes" id="UP001499967">
    <property type="component" value="Unassembled WGS sequence"/>
</dbReference>
<comment type="caution">
    <text evidence="2">The sequence shown here is derived from an EMBL/GenBank/DDBJ whole genome shotgun (WGS) entry which is preliminary data.</text>
</comment>
<reference evidence="3" key="1">
    <citation type="journal article" date="2019" name="Int. J. Syst. Evol. Microbiol.">
        <title>The Global Catalogue of Microorganisms (GCM) 10K type strain sequencing project: providing services to taxonomists for standard genome sequencing and annotation.</title>
        <authorList>
            <consortium name="The Broad Institute Genomics Platform"/>
            <consortium name="The Broad Institute Genome Sequencing Center for Infectious Disease"/>
            <person name="Wu L."/>
            <person name="Ma J."/>
        </authorList>
    </citation>
    <scope>NUCLEOTIDE SEQUENCE [LARGE SCALE GENOMIC DNA]</scope>
    <source>
        <strain evidence="3">JCM 11117</strain>
    </source>
</reference>
<feature type="transmembrane region" description="Helical" evidence="1">
    <location>
        <begin position="81"/>
        <end position="99"/>
    </location>
</feature>
<dbReference type="RefSeq" id="WP_343945298.1">
    <property type="nucleotide sequence ID" value="NZ_BAAAHP010000202.1"/>
</dbReference>
<proteinExistence type="predicted"/>
<protein>
    <recommendedName>
        <fullName evidence="4">SPW repeat-containing protein</fullName>
    </recommendedName>
</protein>
<keyword evidence="1" id="KW-1133">Transmembrane helix</keyword>
<name>A0ABP3YS27_9PSEU</name>
<organism evidence="2 3">
    <name type="scientific">Pseudonocardia zijingensis</name>
    <dbReference type="NCBI Taxonomy" id="153376"/>
    <lineage>
        <taxon>Bacteria</taxon>
        <taxon>Bacillati</taxon>
        <taxon>Actinomycetota</taxon>
        <taxon>Actinomycetes</taxon>
        <taxon>Pseudonocardiales</taxon>
        <taxon>Pseudonocardiaceae</taxon>
        <taxon>Pseudonocardia</taxon>
    </lineage>
</organism>
<evidence type="ECO:0008006" key="4">
    <source>
        <dbReference type="Google" id="ProtNLM"/>
    </source>
</evidence>
<keyword evidence="1" id="KW-0812">Transmembrane</keyword>
<evidence type="ECO:0000313" key="3">
    <source>
        <dbReference type="Proteomes" id="UP001499967"/>
    </source>
</evidence>
<feature type="transmembrane region" description="Helical" evidence="1">
    <location>
        <begin position="111"/>
        <end position="131"/>
    </location>
</feature>
<dbReference type="EMBL" id="BAAAHP010000202">
    <property type="protein sequence ID" value="GAA0899014.1"/>
    <property type="molecule type" value="Genomic_DNA"/>
</dbReference>
<keyword evidence="3" id="KW-1185">Reference proteome</keyword>
<keyword evidence="1" id="KW-0472">Membrane</keyword>
<feature type="transmembrane region" description="Helical" evidence="1">
    <location>
        <begin position="25"/>
        <end position="45"/>
    </location>
</feature>
<accession>A0ABP3YS27</accession>
<feature type="transmembrane region" description="Helical" evidence="1">
    <location>
        <begin position="51"/>
        <end position="69"/>
    </location>
</feature>
<gene>
    <name evidence="2" type="ORF">GCM10009559_62670</name>
</gene>